<reference evidence="1 2" key="1">
    <citation type="submission" date="2022-04" db="EMBL/GenBank/DDBJ databases">
        <title>Genome diversity in the genus Frankia.</title>
        <authorList>
            <person name="Carlos-Shanley C."/>
            <person name="Hahn D."/>
        </authorList>
    </citation>
    <scope>NUCLEOTIDE SEQUENCE [LARGE SCALE GENOMIC DNA]</scope>
    <source>
        <strain evidence="1 2">Ag45/Mut15</strain>
    </source>
</reference>
<protein>
    <submittedName>
        <fullName evidence="1">Uncharacterized protein</fullName>
    </submittedName>
</protein>
<proteinExistence type="predicted"/>
<accession>A0ABT0JTK9</accession>
<evidence type="ECO:0000313" key="2">
    <source>
        <dbReference type="Proteomes" id="UP001201873"/>
    </source>
</evidence>
<keyword evidence="2" id="KW-1185">Reference proteome</keyword>
<gene>
    <name evidence="1" type="ORF">MXD59_02640</name>
</gene>
<comment type="caution">
    <text evidence="1">The sequence shown here is derived from an EMBL/GenBank/DDBJ whole genome shotgun (WGS) entry which is preliminary data.</text>
</comment>
<dbReference type="EMBL" id="JALKFT010000002">
    <property type="protein sequence ID" value="MCK9874689.1"/>
    <property type="molecule type" value="Genomic_DNA"/>
</dbReference>
<dbReference type="RefSeq" id="WP_248823304.1">
    <property type="nucleotide sequence ID" value="NZ_JALKFT010000002.1"/>
</dbReference>
<sequence>MIRHANGQALDWAQAVIRGYAARGWVRTIEKGYAPHPQVTRRSSDAAQVVDPQDWTLWPLKDRHTGQILPNIETRQCITAGLTPHDSTWQVTTLVFTHDRC</sequence>
<name>A0ABT0JTK9_9ACTN</name>
<organism evidence="1 2">
    <name type="scientific">Frankia umida</name>
    <dbReference type="NCBI Taxonomy" id="573489"/>
    <lineage>
        <taxon>Bacteria</taxon>
        <taxon>Bacillati</taxon>
        <taxon>Actinomycetota</taxon>
        <taxon>Actinomycetes</taxon>
        <taxon>Frankiales</taxon>
        <taxon>Frankiaceae</taxon>
        <taxon>Frankia</taxon>
    </lineage>
</organism>
<evidence type="ECO:0000313" key="1">
    <source>
        <dbReference type="EMBL" id="MCK9874689.1"/>
    </source>
</evidence>
<dbReference type="Proteomes" id="UP001201873">
    <property type="component" value="Unassembled WGS sequence"/>
</dbReference>